<proteinExistence type="predicted"/>
<sequence>MTTQISPKAGIDRWGPLLIIFGVWFVTFVIFFITWLLASDTAVGNPFQGAGFGCFETERQGKELSSSGSASACR</sequence>
<accession>A0A1H1SNG2</accession>
<keyword evidence="1" id="KW-0472">Membrane</keyword>
<organism evidence="2 3">
    <name type="scientific">Brevibacterium siliguriense</name>
    <dbReference type="NCBI Taxonomy" id="1136497"/>
    <lineage>
        <taxon>Bacteria</taxon>
        <taxon>Bacillati</taxon>
        <taxon>Actinomycetota</taxon>
        <taxon>Actinomycetes</taxon>
        <taxon>Micrococcales</taxon>
        <taxon>Brevibacteriaceae</taxon>
        <taxon>Brevibacterium</taxon>
    </lineage>
</organism>
<keyword evidence="1" id="KW-1133">Transmembrane helix</keyword>
<keyword evidence="1" id="KW-0812">Transmembrane</keyword>
<protein>
    <submittedName>
        <fullName evidence="2">Uncharacterized protein</fullName>
    </submittedName>
</protein>
<dbReference type="AlphaFoldDB" id="A0A1H1SNG2"/>
<evidence type="ECO:0000256" key="1">
    <source>
        <dbReference type="SAM" id="Phobius"/>
    </source>
</evidence>
<dbReference type="OrthoDB" id="9974500at2"/>
<dbReference type="Proteomes" id="UP000199597">
    <property type="component" value="Chromosome I"/>
</dbReference>
<feature type="transmembrane region" description="Helical" evidence="1">
    <location>
        <begin position="17"/>
        <end position="38"/>
    </location>
</feature>
<dbReference type="EMBL" id="LT629766">
    <property type="protein sequence ID" value="SDS48929.1"/>
    <property type="molecule type" value="Genomic_DNA"/>
</dbReference>
<evidence type="ECO:0000313" key="3">
    <source>
        <dbReference type="Proteomes" id="UP000199597"/>
    </source>
</evidence>
<dbReference type="RefSeq" id="WP_092012682.1">
    <property type="nucleotide sequence ID" value="NZ_LT629766.1"/>
</dbReference>
<name>A0A1H1SNG2_9MICO</name>
<evidence type="ECO:0000313" key="2">
    <source>
        <dbReference type="EMBL" id="SDS48929.1"/>
    </source>
</evidence>
<gene>
    <name evidence="2" type="ORF">SAMN04489752_1824</name>
</gene>
<keyword evidence="3" id="KW-1185">Reference proteome</keyword>
<reference evidence="3" key="1">
    <citation type="submission" date="2016-10" db="EMBL/GenBank/DDBJ databases">
        <authorList>
            <person name="Varghese N."/>
            <person name="Submissions S."/>
        </authorList>
    </citation>
    <scope>NUCLEOTIDE SEQUENCE [LARGE SCALE GENOMIC DNA]</scope>
    <source>
        <strain evidence="3">DSM 23676</strain>
    </source>
</reference>
<dbReference type="STRING" id="1136497.SAMN04489752_1824"/>